<protein>
    <submittedName>
        <fullName evidence="1">Uncharacterized protein</fullName>
    </submittedName>
</protein>
<organism evidence="1 2">
    <name type="scientific">Oceanisphaera marina</name>
    <dbReference type="NCBI Taxonomy" id="2017550"/>
    <lineage>
        <taxon>Bacteria</taxon>
        <taxon>Pseudomonadati</taxon>
        <taxon>Pseudomonadota</taxon>
        <taxon>Gammaproteobacteria</taxon>
        <taxon>Aeromonadales</taxon>
        <taxon>Aeromonadaceae</taxon>
        <taxon>Oceanisphaera</taxon>
    </lineage>
</organism>
<reference evidence="2" key="1">
    <citation type="journal article" date="2019" name="Int. J. Syst. Evol. Microbiol.">
        <title>The Global Catalogue of Microorganisms (GCM) 10K type strain sequencing project: providing services to taxonomists for standard genome sequencing and annotation.</title>
        <authorList>
            <consortium name="The Broad Institute Genomics Platform"/>
            <consortium name="The Broad Institute Genome Sequencing Center for Infectious Disease"/>
            <person name="Wu L."/>
            <person name="Ma J."/>
        </authorList>
    </citation>
    <scope>NUCLEOTIDE SEQUENCE [LARGE SCALE GENOMIC DNA]</scope>
    <source>
        <strain evidence="2">CGMCC 1.15923</strain>
    </source>
</reference>
<gene>
    <name evidence="1" type="ORF">GCM10011502_09020</name>
</gene>
<accession>A0ABQ1IIG5</accession>
<dbReference type="Proteomes" id="UP000646152">
    <property type="component" value="Unassembled WGS sequence"/>
</dbReference>
<name>A0ABQ1IIG5_9GAMM</name>
<sequence length="129" mass="14724">MAVSAVYRQLDAREEATEIDSHDREMPWMAFPEPSGMSSWRVVEGDCVVSELGFKNGQIFIQIGIIWRQCHCYITIQYEQGIIHRWMKSLFIIATYGYGYIMPSSDQTHILTSFSSALLAFKIGQAYTG</sequence>
<comment type="caution">
    <text evidence="1">The sequence shown here is derived from an EMBL/GenBank/DDBJ whole genome shotgun (WGS) entry which is preliminary data.</text>
</comment>
<evidence type="ECO:0000313" key="1">
    <source>
        <dbReference type="EMBL" id="GGB37951.1"/>
    </source>
</evidence>
<proteinExistence type="predicted"/>
<keyword evidence="2" id="KW-1185">Reference proteome</keyword>
<dbReference type="EMBL" id="BMKE01000005">
    <property type="protein sequence ID" value="GGB37951.1"/>
    <property type="molecule type" value="Genomic_DNA"/>
</dbReference>
<evidence type="ECO:0000313" key="2">
    <source>
        <dbReference type="Proteomes" id="UP000646152"/>
    </source>
</evidence>